<dbReference type="PANTHER" id="PTHR24106">
    <property type="entry name" value="NACHT, LRR AND CARD DOMAINS-CONTAINING"/>
    <property type="match status" value="1"/>
</dbReference>
<reference evidence="3" key="1">
    <citation type="submission" date="2019-06" db="EMBL/GenBank/DDBJ databases">
        <authorList>
            <consortium name="Wellcome Sanger Institute Data Sharing"/>
        </authorList>
    </citation>
    <scope>NUCLEOTIDE SEQUENCE [LARGE SCALE GENOMIC DNA]</scope>
</reference>
<dbReference type="SMART" id="SM00368">
    <property type="entry name" value="LRR_RI"/>
    <property type="match status" value="7"/>
</dbReference>
<reference evidence="3" key="3">
    <citation type="submission" date="2025-09" db="UniProtKB">
        <authorList>
            <consortium name="Ensembl"/>
        </authorList>
    </citation>
    <scope>IDENTIFICATION</scope>
</reference>
<dbReference type="InterPro" id="IPR051261">
    <property type="entry name" value="NLR"/>
</dbReference>
<evidence type="ECO:0000256" key="1">
    <source>
        <dbReference type="ARBA" id="ARBA00022614"/>
    </source>
</evidence>
<evidence type="ECO:0000313" key="3">
    <source>
        <dbReference type="Ensembl" id="ENSSORP00005032782.1"/>
    </source>
</evidence>
<dbReference type="SUPFAM" id="SSF52047">
    <property type="entry name" value="RNI-like"/>
    <property type="match status" value="1"/>
</dbReference>
<dbReference type="Ensembl" id="ENSSORT00005033683.1">
    <property type="protein sequence ID" value="ENSSORP00005032782.1"/>
    <property type="gene ID" value="ENSSORG00005015523.1"/>
</dbReference>
<dbReference type="Pfam" id="PF13516">
    <property type="entry name" value="LRR_6"/>
    <property type="match status" value="4"/>
</dbReference>
<keyword evidence="2" id="KW-0677">Repeat</keyword>
<keyword evidence="1" id="KW-0433">Leucine-rich repeat</keyword>
<keyword evidence="4" id="KW-1185">Reference proteome</keyword>
<name>A0A673AWM8_9TELE</name>
<evidence type="ECO:0000313" key="4">
    <source>
        <dbReference type="Proteomes" id="UP000472271"/>
    </source>
</evidence>
<proteinExistence type="predicted"/>
<organism evidence="3 4">
    <name type="scientific">Sphaeramia orbicularis</name>
    <name type="common">orbiculate cardinalfish</name>
    <dbReference type="NCBI Taxonomy" id="375764"/>
    <lineage>
        <taxon>Eukaryota</taxon>
        <taxon>Metazoa</taxon>
        <taxon>Chordata</taxon>
        <taxon>Craniata</taxon>
        <taxon>Vertebrata</taxon>
        <taxon>Euteleostomi</taxon>
        <taxon>Actinopterygii</taxon>
        <taxon>Neopterygii</taxon>
        <taxon>Teleostei</taxon>
        <taxon>Neoteleostei</taxon>
        <taxon>Acanthomorphata</taxon>
        <taxon>Gobiaria</taxon>
        <taxon>Kurtiformes</taxon>
        <taxon>Apogonoidei</taxon>
        <taxon>Apogonidae</taxon>
        <taxon>Apogoninae</taxon>
        <taxon>Sphaeramia</taxon>
    </lineage>
</organism>
<accession>A0A673AWM8</accession>
<dbReference type="InterPro" id="IPR001611">
    <property type="entry name" value="Leu-rich_rpt"/>
</dbReference>
<dbReference type="Proteomes" id="UP000472271">
    <property type="component" value="Chromosome 12"/>
</dbReference>
<dbReference type="AlphaFoldDB" id="A0A673AWM8"/>
<protein>
    <submittedName>
        <fullName evidence="3">Uncharacterized protein</fullName>
    </submittedName>
</protein>
<evidence type="ECO:0000256" key="2">
    <source>
        <dbReference type="ARBA" id="ARBA00022737"/>
    </source>
</evidence>
<reference evidence="3" key="2">
    <citation type="submission" date="2025-08" db="UniProtKB">
        <authorList>
            <consortium name="Ensembl"/>
        </authorList>
    </citation>
    <scope>IDENTIFICATION</scope>
</reference>
<dbReference type="InterPro" id="IPR032675">
    <property type="entry name" value="LRR_dom_sf"/>
</dbReference>
<sequence length="297" mass="32007">MPFVLSRLSGCNLSDRSCEALSSVLRSQSCSLTHLDLSNNDLKDSGVKILSDGLKSPGCRLDTLRLSGCNLSDRSCEALSSVLRSQSCSLTHLDLSNNDLKDSGVKILSDGLKSPGCRLDTLRSGFNTEHNTSFQCLSAVVGWIELVSVLLVKLSGFLTSQSCSLTHLDLSNNDLKDSGVKILSDGLKSPGCRLDTLRSGFNTEHNTSFQLVVCVELQTSSTDLQLFDGCDVLCCRLSGCLITEEGCSSLVSALQSNPSHLRLLDLSYNHPGASGQELCALVEDPHWRLDTVRYGLS</sequence>
<dbReference type="Gene3D" id="3.80.10.10">
    <property type="entry name" value="Ribonuclease Inhibitor"/>
    <property type="match status" value="2"/>
</dbReference>